<evidence type="ECO:0000256" key="1">
    <source>
        <dbReference type="SAM" id="SignalP"/>
    </source>
</evidence>
<protein>
    <recommendedName>
        <fullName evidence="2">HAT C-terminal dimerisation domain-containing protein</fullName>
    </recommendedName>
</protein>
<reference evidence="3 4" key="1">
    <citation type="journal article" date="2015" name="Fungal Genet. Biol.">
        <title>Evolution of novel wood decay mechanisms in Agaricales revealed by the genome sequences of Fistulina hepatica and Cylindrobasidium torrendii.</title>
        <authorList>
            <person name="Floudas D."/>
            <person name="Held B.W."/>
            <person name="Riley R."/>
            <person name="Nagy L.G."/>
            <person name="Koehler G."/>
            <person name="Ransdell A.S."/>
            <person name="Younus H."/>
            <person name="Chow J."/>
            <person name="Chiniquy J."/>
            <person name="Lipzen A."/>
            <person name="Tritt A."/>
            <person name="Sun H."/>
            <person name="Haridas S."/>
            <person name="LaButti K."/>
            <person name="Ohm R.A."/>
            <person name="Kues U."/>
            <person name="Blanchette R.A."/>
            <person name="Grigoriev I.V."/>
            <person name="Minto R.E."/>
            <person name="Hibbett D.S."/>
        </authorList>
    </citation>
    <scope>NUCLEOTIDE SEQUENCE [LARGE SCALE GENOMIC DNA]</scope>
    <source>
        <strain evidence="3 4">FP15055 ss-10</strain>
    </source>
</reference>
<feature type="non-terminal residue" evidence="3">
    <location>
        <position position="61"/>
    </location>
</feature>
<keyword evidence="4" id="KW-1185">Reference proteome</keyword>
<accession>A0A0D7B706</accession>
<dbReference type="InterPro" id="IPR008906">
    <property type="entry name" value="HATC_C_dom"/>
</dbReference>
<feature type="chain" id="PRO_5002317027" description="HAT C-terminal dimerisation domain-containing protein" evidence="1">
    <location>
        <begin position="19"/>
        <end position="61"/>
    </location>
</feature>
<feature type="signal peptide" evidence="1">
    <location>
        <begin position="1"/>
        <end position="18"/>
    </location>
</feature>
<feature type="non-terminal residue" evidence="3">
    <location>
        <position position="1"/>
    </location>
</feature>
<dbReference type="STRING" id="1314674.A0A0D7B706"/>
<organism evidence="3 4">
    <name type="scientific">Cylindrobasidium torrendii FP15055 ss-10</name>
    <dbReference type="NCBI Taxonomy" id="1314674"/>
    <lineage>
        <taxon>Eukaryota</taxon>
        <taxon>Fungi</taxon>
        <taxon>Dikarya</taxon>
        <taxon>Basidiomycota</taxon>
        <taxon>Agaricomycotina</taxon>
        <taxon>Agaricomycetes</taxon>
        <taxon>Agaricomycetidae</taxon>
        <taxon>Agaricales</taxon>
        <taxon>Marasmiineae</taxon>
        <taxon>Physalacriaceae</taxon>
        <taxon>Cylindrobasidium</taxon>
    </lineage>
</organism>
<feature type="domain" description="HAT C-terminal dimerisation" evidence="2">
    <location>
        <begin position="1"/>
        <end position="52"/>
    </location>
</feature>
<sequence length="61" mass="6918">YPILFGLALDIMPVQASAVPCEHVFSSSKETDSDKRSRLSPALMEVLQVLKSFYRNKRLSF</sequence>
<name>A0A0D7B706_9AGAR</name>
<gene>
    <name evidence="3" type="ORF">CYLTODRAFT_329297</name>
</gene>
<keyword evidence="1" id="KW-0732">Signal</keyword>
<dbReference type="AlphaFoldDB" id="A0A0D7B706"/>
<dbReference type="Proteomes" id="UP000054007">
    <property type="component" value="Unassembled WGS sequence"/>
</dbReference>
<dbReference type="InterPro" id="IPR012337">
    <property type="entry name" value="RNaseH-like_sf"/>
</dbReference>
<evidence type="ECO:0000313" key="4">
    <source>
        <dbReference type="Proteomes" id="UP000054007"/>
    </source>
</evidence>
<proteinExistence type="predicted"/>
<dbReference type="GO" id="GO:0046983">
    <property type="term" value="F:protein dimerization activity"/>
    <property type="evidence" value="ECO:0007669"/>
    <property type="project" value="InterPro"/>
</dbReference>
<dbReference type="Pfam" id="PF05699">
    <property type="entry name" value="Dimer_Tnp_hAT"/>
    <property type="match status" value="1"/>
</dbReference>
<evidence type="ECO:0000313" key="3">
    <source>
        <dbReference type="EMBL" id="KIY65974.1"/>
    </source>
</evidence>
<dbReference type="EMBL" id="KN880570">
    <property type="protein sequence ID" value="KIY65974.1"/>
    <property type="molecule type" value="Genomic_DNA"/>
</dbReference>
<evidence type="ECO:0000259" key="2">
    <source>
        <dbReference type="Pfam" id="PF05699"/>
    </source>
</evidence>
<dbReference type="SUPFAM" id="SSF53098">
    <property type="entry name" value="Ribonuclease H-like"/>
    <property type="match status" value="1"/>
</dbReference>